<dbReference type="InterPro" id="IPR026266">
    <property type="entry name" value="AraF"/>
</dbReference>
<dbReference type="Proteomes" id="UP000241206">
    <property type="component" value="Unassembled WGS sequence"/>
</dbReference>
<dbReference type="AlphaFoldDB" id="A0A2T4HT56"/>
<dbReference type="NCBIfam" id="TIGR01409">
    <property type="entry name" value="TAT_signal_seq"/>
    <property type="match status" value="1"/>
</dbReference>
<dbReference type="InterPro" id="IPR028082">
    <property type="entry name" value="Peripla_BP_I"/>
</dbReference>
<dbReference type="Gene3D" id="3.40.50.2300">
    <property type="match status" value="2"/>
</dbReference>
<evidence type="ECO:0000313" key="7">
    <source>
        <dbReference type="Proteomes" id="UP000241206"/>
    </source>
</evidence>
<dbReference type="InterPro" id="IPR019546">
    <property type="entry name" value="TAT_signal_bac_arc"/>
</dbReference>
<feature type="domain" description="Periplasmic binding protein/LacI sugar binding" evidence="5">
    <location>
        <begin position="31"/>
        <end position="301"/>
    </location>
</feature>
<feature type="site" description="The binding site for the sugar molecule has not yet been established, but C-87 may be involved" evidence="4">
    <location>
        <position position="91"/>
    </location>
</feature>
<gene>
    <name evidence="6" type="ORF">CV103_14050</name>
</gene>
<evidence type="ECO:0000259" key="5">
    <source>
        <dbReference type="Pfam" id="PF00532"/>
    </source>
</evidence>
<evidence type="ECO:0000256" key="3">
    <source>
        <dbReference type="PIRNR" id="PIRNR002816"/>
    </source>
</evidence>
<dbReference type="GO" id="GO:0030246">
    <property type="term" value="F:carbohydrate binding"/>
    <property type="evidence" value="ECO:0007669"/>
    <property type="project" value="TreeGrafter"/>
</dbReference>
<dbReference type="PANTHER" id="PTHR30036">
    <property type="entry name" value="D-XYLOSE-BINDING PERIPLASMIC PROTEIN"/>
    <property type="match status" value="1"/>
</dbReference>
<dbReference type="InterPro" id="IPR050555">
    <property type="entry name" value="Bact_Solute-Bind_Prot2"/>
</dbReference>
<accession>A0A2T4HT56</accession>
<keyword evidence="3" id="KW-0813">Transport</keyword>
<evidence type="ECO:0000256" key="2">
    <source>
        <dbReference type="ARBA" id="ARBA00007639"/>
    </source>
</evidence>
<sequence>MFSRRQFMAGTTAATAAALAGCGPSRDGRVRIGFVVKQPEEQWFQSEWRFAGMAARDKGFELIRIGAADGDRVLTAIDNLAAKNASGFVICAPDPRLGTAIEQRARVNDLKVMSVDDRLIGPDGKPIDSIPHVGISALAIGRMAGETAIAEARRREWDIGRTGVLRIAYDSLETGRDRTMGARGAIIAAGLPPAHVFDAPQRTTDTEGGFTAADPVLTRHPDLRHWIVTGLNDEAVLGGVRAAEGLGLRADSVIGVGIGGSGTAEAEFAKRQPTGFFASILLSPRKHGYDTSVAMYEWIVRGSRPPSLVYTDGKLMTRDNYRRLLAEEAA</sequence>
<keyword evidence="3" id="KW-0762">Sugar transport</keyword>
<dbReference type="GO" id="GO:0042882">
    <property type="term" value="P:L-arabinose transmembrane transport"/>
    <property type="evidence" value="ECO:0007669"/>
    <property type="project" value="UniProtKB-UniRule"/>
</dbReference>
<dbReference type="SUPFAM" id="SSF53822">
    <property type="entry name" value="Periplasmic binding protein-like I"/>
    <property type="match status" value="1"/>
</dbReference>
<keyword evidence="7" id="KW-1185">Reference proteome</keyword>
<organism evidence="6 7">
    <name type="scientific">Edaphosphingomonas fennica</name>
    <dbReference type="NCBI Taxonomy" id="114404"/>
    <lineage>
        <taxon>Bacteria</taxon>
        <taxon>Pseudomonadati</taxon>
        <taxon>Pseudomonadota</taxon>
        <taxon>Alphaproteobacteria</taxon>
        <taxon>Sphingomonadales</taxon>
        <taxon>Rhizorhabdaceae</taxon>
        <taxon>Edaphosphingomonas</taxon>
    </lineage>
</organism>
<reference evidence="6 7" key="1">
    <citation type="submission" date="2017-11" db="EMBL/GenBank/DDBJ databases">
        <title>Sphingomonas oleivorans sp. nov., isolated from oil-contaminated soil.</title>
        <authorList>
            <person name="Wang L."/>
            <person name="Chen L."/>
        </authorList>
    </citation>
    <scope>NUCLEOTIDE SEQUENCE [LARGE SCALE GENOMIC DNA]</scope>
    <source>
        <strain evidence="6 7">K101</strain>
    </source>
</reference>
<proteinExistence type="inferred from homology"/>
<dbReference type="PIRSF" id="PIRSF002816">
    <property type="entry name" value="AraF"/>
    <property type="match status" value="1"/>
</dbReference>
<dbReference type="InterPro" id="IPR006311">
    <property type="entry name" value="TAT_signal"/>
</dbReference>
<dbReference type="PANTHER" id="PTHR30036:SF6">
    <property type="entry name" value="L-ARABINOSE-BINDING PERIPLASMIC PROTEIN"/>
    <property type="match status" value="1"/>
</dbReference>
<dbReference type="InterPro" id="IPR001761">
    <property type="entry name" value="Peripla_BP/Lac1_sug-bd_dom"/>
</dbReference>
<protein>
    <recommendedName>
        <fullName evidence="3">L-arabinose-binding periplasmic protein</fullName>
        <shortName evidence="3">ABP</shortName>
    </recommendedName>
</protein>
<dbReference type="Pfam" id="PF00532">
    <property type="entry name" value="Peripla_BP_1"/>
    <property type="match status" value="1"/>
</dbReference>
<dbReference type="EMBL" id="PHHF01000058">
    <property type="protein sequence ID" value="PTD18976.1"/>
    <property type="molecule type" value="Genomic_DNA"/>
</dbReference>
<dbReference type="GO" id="GO:0030288">
    <property type="term" value="C:outer membrane-bounded periplasmic space"/>
    <property type="evidence" value="ECO:0007669"/>
    <property type="project" value="TreeGrafter"/>
</dbReference>
<dbReference type="PROSITE" id="PS51257">
    <property type="entry name" value="PROKAR_LIPOPROTEIN"/>
    <property type="match status" value="1"/>
</dbReference>
<comment type="caution">
    <text evidence="6">The sequence shown here is derived from an EMBL/GenBank/DDBJ whole genome shotgun (WGS) entry which is preliminary data.</text>
</comment>
<dbReference type="PROSITE" id="PS51318">
    <property type="entry name" value="TAT"/>
    <property type="match status" value="1"/>
</dbReference>
<evidence type="ECO:0000256" key="4">
    <source>
        <dbReference type="PIRSR" id="PIRSR002816-1"/>
    </source>
</evidence>
<comment type="subcellular location">
    <subcellularLocation>
        <location evidence="1">Periplasm</location>
    </subcellularLocation>
</comment>
<evidence type="ECO:0000256" key="1">
    <source>
        <dbReference type="ARBA" id="ARBA00004418"/>
    </source>
</evidence>
<name>A0A2T4HT56_9SPHN</name>
<comment type="similarity">
    <text evidence="2 3">Belongs to the bacterial solute-binding protein 2 family.</text>
</comment>
<evidence type="ECO:0000313" key="6">
    <source>
        <dbReference type="EMBL" id="PTD18976.1"/>
    </source>
</evidence>